<dbReference type="GO" id="GO:0004815">
    <property type="term" value="F:aspartate-tRNA ligase activity"/>
    <property type="evidence" value="ECO:0007669"/>
    <property type="project" value="TreeGrafter"/>
</dbReference>
<evidence type="ECO:0000256" key="7">
    <source>
        <dbReference type="SAM" id="MobiDB-lite"/>
    </source>
</evidence>
<dbReference type="FunCoup" id="A0A1Y2DFM0">
    <property type="interactions" value="616"/>
</dbReference>
<evidence type="ECO:0000256" key="4">
    <source>
        <dbReference type="ARBA" id="ARBA00022840"/>
    </source>
</evidence>
<dbReference type="RefSeq" id="XP_040711023.1">
    <property type="nucleotide sequence ID" value="XM_040857753.1"/>
</dbReference>
<dbReference type="AlphaFoldDB" id="A0A1Y2DFM0"/>
<dbReference type="Proteomes" id="UP000193689">
    <property type="component" value="Unassembled WGS sequence"/>
</dbReference>
<evidence type="ECO:0000256" key="1">
    <source>
        <dbReference type="ARBA" id="ARBA00006303"/>
    </source>
</evidence>
<dbReference type="STRING" id="1141098.A0A1Y2DFM0"/>
<dbReference type="GO" id="GO:0005739">
    <property type="term" value="C:mitochondrion"/>
    <property type="evidence" value="ECO:0007669"/>
    <property type="project" value="TreeGrafter"/>
</dbReference>
<keyword evidence="6 9" id="KW-0030">Aminoacyl-tRNA synthetase</keyword>
<dbReference type="PROSITE" id="PS50862">
    <property type="entry name" value="AA_TRNA_LIGASE_II"/>
    <property type="match status" value="1"/>
</dbReference>
<protein>
    <submittedName>
        <fullName evidence="9">tRNA synthetases class II-domain-containing protein</fullName>
    </submittedName>
</protein>
<dbReference type="Pfam" id="PF00152">
    <property type="entry name" value="tRNA-synt_2"/>
    <property type="match status" value="1"/>
</dbReference>
<keyword evidence="10" id="KW-1185">Reference proteome</keyword>
<proteinExistence type="inferred from homology"/>
<dbReference type="NCBIfam" id="TIGR00459">
    <property type="entry name" value="aspS_bact"/>
    <property type="match status" value="1"/>
</dbReference>
<dbReference type="HAMAP" id="MF_00044">
    <property type="entry name" value="Asp_tRNA_synth_type1"/>
    <property type="match status" value="1"/>
</dbReference>
<evidence type="ECO:0000256" key="3">
    <source>
        <dbReference type="ARBA" id="ARBA00022741"/>
    </source>
</evidence>
<dbReference type="InterPro" id="IPR002312">
    <property type="entry name" value="Asp/Asn-tRNA-synth_IIb"/>
</dbReference>
<dbReference type="InterPro" id="IPR012340">
    <property type="entry name" value="NA-bd_OB-fold"/>
</dbReference>
<keyword evidence="3" id="KW-0547">Nucleotide-binding</keyword>
<evidence type="ECO:0000313" key="10">
    <source>
        <dbReference type="Proteomes" id="UP000193689"/>
    </source>
</evidence>
<keyword evidence="5" id="KW-0648">Protein biosynthesis</keyword>
<evidence type="ECO:0000259" key="8">
    <source>
        <dbReference type="PROSITE" id="PS50862"/>
    </source>
</evidence>
<evidence type="ECO:0000256" key="6">
    <source>
        <dbReference type="ARBA" id="ARBA00023146"/>
    </source>
</evidence>
<dbReference type="PANTHER" id="PTHR22594">
    <property type="entry name" value="ASPARTYL/LYSYL-TRNA SYNTHETASE"/>
    <property type="match status" value="1"/>
</dbReference>
<dbReference type="GO" id="GO:0006422">
    <property type="term" value="P:aspartyl-tRNA aminoacylation"/>
    <property type="evidence" value="ECO:0007669"/>
    <property type="project" value="TreeGrafter"/>
</dbReference>
<dbReference type="EMBL" id="MCFJ01000018">
    <property type="protein sequence ID" value="ORY57894.1"/>
    <property type="molecule type" value="Genomic_DNA"/>
</dbReference>
<dbReference type="Gene3D" id="2.40.50.140">
    <property type="entry name" value="Nucleic acid-binding proteins"/>
    <property type="match status" value="1"/>
</dbReference>
<dbReference type="InterPro" id="IPR004115">
    <property type="entry name" value="GAD-like_sf"/>
</dbReference>
<accession>A0A1Y2DFM0</accession>
<evidence type="ECO:0000313" key="9">
    <source>
        <dbReference type="EMBL" id="ORY57894.1"/>
    </source>
</evidence>
<feature type="domain" description="Aminoacyl-transfer RNA synthetases class-II family profile" evidence="8">
    <location>
        <begin position="271"/>
        <end position="741"/>
    </location>
</feature>
<keyword evidence="4" id="KW-0067">ATP-binding</keyword>
<evidence type="ECO:0000256" key="5">
    <source>
        <dbReference type="ARBA" id="ARBA00022917"/>
    </source>
</evidence>
<dbReference type="InterPro" id="IPR045864">
    <property type="entry name" value="aa-tRNA-synth_II/BPL/LPL"/>
</dbReference>
<keyword evidence="2" id="KW-0436">Ligase</keyword>
<dbReference type="SUPFAM" id="SSF55681">
    <property type="entry name" value="Class II aaRS and biotin synthetases"/>
    <property type="match status" value="1"/>
</dbReference>
<dbReference type="GeneID" id="63773965"/>
<sequence length="770" mass="86259">MPQMLSNNLRLVASHCISGIGRRPPSRLYVSGLSRLPSPWRRYTHDDASKSDNSPDGKSMACCPSDPETRARLTPPQSELERSRTPLLLPSQEPEVENESILLTKSPESRLQRFREAFEYPQASPEWSYKAGREVTVHGWLGKPRVKGSKLIFCDLSRDQGNVIQIVSSLHQKITSGSEELTDDRIEAHKSLRSIPAQSPVAVTGILEVRPRRVEETSVSDALPQYWDLKLNSIQCLNPFPNDIIVSQDAVWSPKQRHLQMRFDPLLRDRLRFRSSIAFRISKALRSLGFTEVETPMLFKSTPEGAREFLVPTRRAGYTYALPQSPQQYKQILMAGGVPNYFQFARCFRDEDLRADRQPEFTQLDLEMSFASGREVMTTVQSVMSSVFRFLHDHFVPTDVNGVTHPVHSSKKLGEFQVGSLRYPANLSVPVRTYDEVMSKFGVDKPDLRIPSDIVRIDSFLPTELVSMISKLKDPIVDAAQFRLQGSPSENLAFIREFMDNLPKTSLKFSGDSTPGVFVIDEAKPLNGLSAFGHEAAEKMAAVKGPHWHKLQDGDVLIVQARKKIPFHGEGSTDLGRLRKAIYDAAVEKGLLPRDHSFRFLWVTEFPLFTPNDPQNIAPGEGQGGRAGFSATHHPFTAPLSAKDFALLETDPLSAKADHYDLVCNGVEIGGGSRRIHIPEIQEYVMRHVLQMPQEGVDQFAHLLEALRAGCPPHAGFALGFDRLIAVLCDTESVRDVIAFPKNMKGEDMFVKSPTKVTDEQLATYHLKAS</sequence>
<dbReference type="GO" id="GO:0005524">
    <property type="term" value="F:ATP binding"/>
    <property type="evidence" value="ECO:0007669"/>
    <property type="project" value="UniProtKB-KW"/>
</dbReference>
<evidence type="ECO:0000256" key="2">
    <source>
        <dbReference type="ARBA" id="ARBA00022598"/>
    </source>
</evidence>
<comment type="caution">
    <text evidence="9">The sequence shown here is derived from an EMBL/GenBank/DDBJ whole genome shotgun (WGS) entry which is preliminary data.</text>
</comment>
<dbReference type="PANTHER" id="PTHR22594:SF5">
    <property type="entry name" value="ASPARTATE--TRNA LIGASE, MITOCHONDRIAL"/>
    <property type="match status" value="1"/>
</dbReference>
<dbReference type="Gene3D" id="3.30.1360.30">
    <property type="entry name" value="GAD-like domain"/>
    <property type="match status" value="1"/>
</dbReference>
<dbReference type="SUPFAM" id="SSF50249">
    <property type="entry name" value="Nucleic acid-binding proteins"/>
    <property type="match status" value="1"/>
</dbReference>
<dbReference type="InterPro" id="IPR004364">
    <property type="entry name" value="Aa-tRNA-synt_II"/>
</dbReference>
<comment type="similarity">
    <text evidence="1">Belongs to the class-II aminoacyl-tRNA synthetase family. Type 1 subfamily.</text>
</comment>
<dbReference type="InParanoid" id="A0A1Y2DFM0"/>
<dbReference type="PRINTS" id="PR01042">
    <property type="entry name" value="TRNASYNTHASP"/>
</dbReference>
<gene>
    <name evidence="9" type="ORF">BCR38DRAFT_401062</name>
</gene>
<dbReference type="InterPro" id="IPR004524">
    <property type="entry name" value="Asp-tRNA-ligase_1"/>
</dbReference>
<dbReference type="OrthoDB" id="439710at2759"/>
<dbReference type="InterPro" id="IPR006195">
    <property type="entry name" value="aa-tRNA-synth_II"/>
</dbReference>
<name>A0A1Y2DFM0_9PEZI</name>
<feature type="compositionally biased region" description="Basic and acidic residues" evidence="7">
    <location>
        <begin position="43"/>
        <end position="55"/>
    </location>
</feature>
<feature type="region of interest" description="Disordered" evidence="7">
    <location>
        <begin position="40"/>
        <end position="99"/>
    </location>
</feature>
<reference evidence="9 10" key="1">
    <citation type="submission" date="2016-07" db="EMBL/GenBank/DDBJ databases">
        <title>Pervasive Adenine N6-methylation of Active Genes in Fungi.</title>
        <authorList>
            <consortium name="DOE Joint Genome Institute"/>
            <person name="Mondo S.J."/>
            <person name="Dannebaum R.O."/>
            <person name="Kuo R.C."/>
            <person name="Labutti K."/>
            <person name="Haridas S."/>
            <person name="Kuo A."/>
            <person name="Salamov A."/>
            <person name="Ahrendt S.R."/>
            <person name="Lipzen A."/>
            <person name="Sullivan W."/>
            <person name="Andreopoulos W.B."/>
            <person name="Clum A."/>
            <person name="Lindquist E."/>
            <person name="Daum C."/>
            <person name="Ramamoorthy G.K."/>
            <person name="Gryganskyi A."/>
            <person name="Culley D."/>
            <person name="Magnuson J.K."/>
            <person name="James T.Y."/>
            <person name="O'Malley M.A."/>
            <person name="Stajich J.E."/>
            <person name="Spatafora J.W."/>
            <person name="Visel A."/>
            <person name="Grigoriev I.V."/>
        </authorList>
    </citation>
    <scope>NUCLEOTIDE SEQUENCE [LARGE SCALE GENOMIC DNA]</scope>
    <source>
        <strain evidence="9 10">CBS 129021</strain>
    </source>
</reference>
<organism evidence="9 10">
    <name type="scientific">Pseudomassariella vexata</name>
    <dbReference type="NCBI Taxonomy" id="1141098"/>
    <lineage>
        <taxon>Eukaryota</taxon>
        <taxon>Fungi</taxon>
        <taxon>Dikarya</taxon>
        <taxon>Ascomycota</taxon>
        <taxon>Pezizomycotina</taxon>
        <taxon>Sordariomycetes</taxon>
        <taxon>Xylariomycetidae</taxon>
        <taxon>Amphisphaeriales</taxon>
        <taxon>Pseudomassariaceae</taxon>
        <taxon>Pseudomassariella</taxon>
    </lineage>
</organism>
<dbReference type="Gene3D" id="3.30.930.10">
    <property type="entry name" value="Bira Bifunctional Protein, Domain 2"/>
    <property type="match status" value="1"/>
</dbReference>